<reference evidence="1 2" key="1">
    <citation type="submission" date="2019-10" db="EMBL/GenBank/DDBJ databases">
        <title>Taxonomy of Antarctic Massilia spp.: description of Massilia rubra sp. nov., Massilia aquatica sp. nov., Massilia mucilaginosa sp. nov., Massilia frigida sp. nov. isolated from streams, lakes and regoliths.</title>
        <authorList>
            <person name="Holochova P."/>
            <person name="Sedlacek I."/>
            <person name="Kralova S."/>
            <person name="Maslanova I."/>
            <person name="Busse H.-J."/>
            <person name="Stankova E."/>
            <person name="Vrbovska V."/>
            <person name="Kovarovic V."/>
            <person name="Bartak M."/>
            <person name="Svec P."/>
            <person name="Pantucek R."/>
        </authorList>
    </citation>
    <scope>NUCLEOTIDE SEQUENCE [LARGE SCALE GENOMIC DNA]</scope>
    <source>
        <strain evidence="1 2">CCM 8733</strain>
    </source>
</reference>
<proteinExistence type="predicted"/>
<evidence type="ECO:0000313" key="2">
    <source>
        <dbReference type="Proteomes" id="UP000609726"/>
    </source>
</evidence>
<name>A0ABX0NNH9_9BURK</name>
<accession>A0ABX0NNH9</accession>
<keyword evidence="2" id="KW-1185">Reference proteome</keyword>
<gene>
    <name evidence="1" type="ORF">F2P45_04735</name>
</gene>
<dbReference type="EMBL" id="WHJH01000003">
    <property type="protein sequence ID" value="NHZ88335.1"/>
    <property type="molecule type" value="Genomic_DNA"/>
</dbReference>
<protein>
    <submittedName>
        <fullName evidence="1">Uncharacterized protein</fullName>
    </submittedName>
</protein>
<evidence type="ECO:0000313" key="1">
    <source>
        <dbReference type="EMBL" id="NHZ88335.1"/>
    </source>
</evidence>
<dbReference type="RefSeq" id="WP_166871000.1">
    <property type="nucleotide sequence ID" value="NZ_WHJH01000003.1"/>
</dbReference>
<sequence>MSTPPTSDTIASSMLAGTLPSVALRSVLAQSPGLDHHAAVRLLHDAFKGRWLLACGWKWKFTENCAAFDTVFDLCVIGRLIEGGIAVPWDLAYCEAERQRVGPALAESARLELLAAREAVSYERLCDRLEALDAPPVCIQALWGGDSDGWFLGLDCIVRENGKLEAINLGVIPSDGDILLVKGFVLRWPEAEHAKIVGRQLAEKFNIEFYFPSPDTPDDGLPGWQEFHA</sequence>
<dbReference type="Proteomes" id="UP000609726">
    <property type="component" value="Unassembled WGS sequence"/>
</dbReference>
<organism evidence="1 2">
    <name type="scientific">Massilia mucilaginosa</name>
    <dbReference type="NCBI Taxonomy" id="2609282"/>
    <lineage>
        <taxon>Bacteria</taxon>
        <taxon>Pseudomonadati</taxon>
        <taxon>Pseudomonadota</taxon>
        <taxon>Betaproteobacteria</taxon>
        <taxon>Burkholderiales</taxon>
        <taxon>Oxalobacteraceae</taxon>
        <taxon>Telluria group</taxon>
        <taxon>Massilia</taxon>
    </lineage>
</organism>
<comment type="caution">
    <text evidence="1">The sequence shown here is derived from an EMBL/GenBank/DDBJ whole genome shotgun (WGS) entry which is preliminary data.</text>
</comment>